<evidence type="ECO:0008006" key="4">
    <source>
        <dbReference type="Google" id="ProtNLM"/>
    </source>
</evidence>
<evidence type="ECO:0000313" key="3">
    <source>
        <dbReference type="Proteomes" id="UP001500266"/>
    </source>
</evidence>
<evidence type="ECO:0000256" key="1">
    <source>
        <dbReference type="SAM" id="MobiDB-lite"/>
    </source>
</evidence>
<evidence type="ECO:0000313" key="2">
    <source>
        <dbReference type="EMBL" id="GAA4137577.1"/>
    </source>
</evidence>
<dbReference type="Proteomes" id="UP001500266">
    <property type="component" value="Unassembled WGS sequence"/>
</dbReference>
<organism evidence="2 3">
    <name type="scientific">Actinomadura keratinilytica</name>
    <dbReference type="NCBI Taxonomy" id="547461"/>
    <lineage>
        <taxon>Bacteria</taxon>
        <taxon>Bacillati</taxon>
        <taxon>Actinomycetota</taxon>
        <taxon>Actinomycetes</taxon>
        <taxon>Streptosporangiales</taxon>
        <taxon>Thermomonosporaceae</taxon>
        <taxon>Actinomadura</taxon>
    </lineage>
</organism>
<protein>
    <recommendedName>
        <fullName evidence="4">Tn3 transposase DDE domain-containing protein</fullName>
    </recommendedName>
</protein>
<dbReference type="EMBL" id="BAABDO010000024">
    <property type="protein sequence ID" value="GAA4137577.1"/>
    <property type="molecule type" value="Genomic_DNA"/>
</dbReference>
<keyword evidence="3" id="KW-1185">Reference proteome</keyword>
<comment type="caution">
    <text evidence="2">The sequence shown here is derived from an EMBL/GenBank/DDBJ whole genome shotgun (WGS) entry which is preliminary data.</text>
</comment>
<gene>
    <name evidence="2" type="ORF">GCM10022416_22200</name>
</gene>
<proteinExistence type="predicted"/>
<name>A0ABP7YKN3_9ACTN</name>
<accession>A0ABP7YKN3</accession>
<feature type="region of interest" description="Disordered" evidence="1">
    <location>
        <begin position="48"/>
        <end position="92"/>
    </location>
</feature>
<reference evidence="3" key="1">
    <citation type="journal article" date="2019" name="Int. J. Syst. Evol. Microbiol.">
        <title>The Global Catalogue of Microorganisms (GCM) 10K type strain sequencing project: providing services to taxonomists for standard genome sequencing and annotation.</title>
        <authorList>
            <consortium name="The Broad Institute Genomics Platform"/>
            <consortium name="The Broad Institute Genome Sequencing Center for Infectious Disease"/>
            <person name="Wu L."/>
            <person name="Ma J."/>
        </authorList>
    </citation>
    <scope>NUCLEOTIDE SEQUENCE [LARGE SCALE GENOMIC DNA]</scope>
    <source>
        <strain evidence="3">JCM 17316</strain>
    </source>
</reference>
<sequence length="92" mass="9709">MDSGPGILFQVRLAHAATDLGTAPNITDWNHLADRTLQIGGTFTARKALTSPHSQPIASKPSPAWFNAPPSAQTLLRPASSKTRPPSPSPSK</sequence>